<evidence type="ECO:0000256" key="1">
    <source>
        <dbReference type="SAM" id="MobiDB-lite"/>
    </source>
</evidence>
<protein>
    <submittedName>
        <fullName evidence="2">Uncharacterized protein</fullName>
    </submittedName>
</protein>
<feature type="region of interest" description="Disordered" evidence="1">
    <location>
        <begin position="29"/>
        <end position="59"/>
    </location>
</feature>
<dbReference type="EMBL" id="NBSK02000007">
    <property type="protein sequence ID" value="KAJ0197201.1"/>
    <property type="molecule type" value="Genomic_DNA"/>
</dbReference>
<organism evidence="2 3">
    <name type="scientific">Lactuca sativa</name>
    <name type="common">Garden lettuce</name>
    <dbReference type="NCBI Taxonomy" id="4236"/>
    <lineage>
        <taxon>Eukaryota</taxon>
        <taxon>Viridiplantae</taxon>
        <taxon>Streptophyta</taxon>
        <taxon>Embryophyta</taxon>
        <taxon>Tracheophyta</taxon>
        <taxon>Spermatophyta</taxon>
        <taxon>Magnoliopsida</taxon>
        <taxon>eudicotyledons</taxon>
        <taxon>Gunneridae</taxon>
        <taxon>Pentapetalae</taxon>
        <taxon>asterids</taxon>
        <taxon>campanulids</taxon>
        <taxon>Asterales</taxon>
        <taxon>Asteraceae</taxon>
        <taxon>Cichorioideae</taxon>
        <taxon>Cichorieae</taxon>
        <taxon>Lactucinae</taxon>
        <taxon>Lactuca</taxon>
    </lineage>
</organism>
<reference evidence="2 3" key="1">
    <citation type="journal article" date="2017" name="Nat. Commun.">
        <title>Genome assembly with in vitro proximity ligation data and whole-genome triplication in lettuce.</title>
        <authorList>
            <person name="Reyes-Chin-Wo S."/>
            <person name="Wang Z."/>
            <person name="Yang X."/>
            <person name="Kozik A."/>
            <person name="Arikit S."/>
            <person name="Song C."/>
            <person name="Xia L."/>
            <person name="Froenicke L."/>
            <person name="Lavelle D.O."/>
            <person name="Truco M.J."/>
            <person name="Xia R."/>
            <person name="Zhu S."/>
            <person name="Xu C."/>
            <person name="Xu H."/>
            <person name="Xu X."/>
            <person name="Cox K."/>
            <person name="Korf I."/>
            <person name="Meyers B.C."/>
            <person name="Michelmore R.W."/>
        </authorList>
    </citation>
    <scope>NUCLEOTIDE SEQUENCE [LARGE SCALE GENOMIC DNA]</scope>
    <source>
        <strain evidence="3">cv. Salinas</strain>
        <tissue evidence="2">Seedlings</tissue>
    </source>
</reference>
<evidence type="ECO:0000313" key="2">
    <source>
        <dbReference type="EMBL" id="KAJ0197201.1"/>
    </source>
</evidence>
<dbReference type="Proteomes" id="UP000235145">
    <property type="component" value="Unassembled WGS sequence"/>
</dbReference>
<evidence type="ECO:0000313" key="3">
    <source>
        <dbReference type="Proteomes" id="UP000235145"/>
    </source>
</evidence>
<keyword evidence="3" id="KW-1185">Reference proteome</keyword>
<feature type="region of interest" description="Disordered" evidence="1">
    <location>
        <begin position="71"/>
        <end position="127"/>
    </location>
</feature>
<dbReference type="AlphaFoldDB" id="A0A9R1V2R7"/>
<feature type="compositionally biased region" description="Basic residues" evidence="1">
    <location>
        <begin position="86"/>
        <end position="95"/>
    </location>
</feature>
<comment type="caution">
    <text evidence="2">The sequence shown here is derived from an EMBL/GenBank/DDBJ whole genome shotgun (WGS) entry which is preliminary data.</text>
</comment>
<gene>
    <name evidence="2" type="ORF">LSAT_V11C700369740</name>
</gene>
<feature type="compositionally biased region" description="Basic and acidic residues" evidence="1">
    <location>
        <begin position="71"/>
        <end position="82"/>
    </location>
</feature>
<name>A0A9R1V2R7_LACSA</name>
<accession>A0A9R1V2R7</accession>
<sequence>MYSTTTFMKAYSYKIAPMNGSDMWPETNYTPPLPPISRMMPGRPATKRKKSTTENKGKIRFLMLGKKLDIGHNKATCPERKPQKLNVKKQKKQKVCVKQNVGQGSRSEPQQHEDVETTPIEMDTNTT</sequence>
<proteinExistence type="predicted"/>